<evidence type="ECO:0000256" key="4">
    <source>
        <dbReference type="ARBA" id="ARBA00023186"/>
    </source>
</evidence>
<reference evidence="9 10" key="1">
    <citation type="submission" date="2017-09" db="EMBL/GenBank/DDBJ databases">
        <title>Bacterial strain isolated from the female urinary microbiota.</title>
        <authorList>
            <person name="Thomas-White K."/>
            <person name="Kumar N."/>
            <person name="Forster S."/>
            <person name="Putonti C."/>
            <person name="Lawley T."/>
            <person name="Wolfe A.J."/>
        </authorList>
    </citation>
    <scope>NUCLEOTIDE SEQUENCE [LARGE SCALE GENOMIC DNA]</scope>
    <source>
        <strain evidence="9 10">UMB0852</strain>
    </source>
</reference>
<dbReference type="Pfam" id="PF01424">
    <property type="entry name" value="R3H"/>
    <property type="match status" value="1"/>
</dbReference>
<dbReference type="SUPFAM" id="SSF82708">
    <property type="entry name" value="R3H domain"/>
    <property type="match status" value="1"/>
</dbReference>
<dbReference type="InterPro" id="IPR038008">
    <property type="entry name" value="Jag_KH"/>
</dbReference>
<dbReference type="Gene3D" id="3.30.30.80">
    <property type="entry name" value="probable RNA-binding protein from clostridium symbiosum atcc 14940"/>
    <property type="match status" value="1"/>
</dbReference>
<dbReference type="InterPro" id="IPR009019">
    <property type="entry name" value="KH_sf_prok-type"/>
</dbReference>
<evidence type="ECO:0000256" key="5">
    <source>
        <dbReference type="ARBA" id="ARBA00023316"/>
    </source>
</evidence>
<evidence type="ECO:0000256" key="2">
    <source>
        <dbReference type="ARBA" id="ARBA00022884"/>
    </source>
</evidence>
<dbReference type="InterPro" id="IPR004044">
    <property type="entry name" value="KH_dom_type_2"/>
</dbReference>
<dbReference type="OrthoDB" id="9794483at2"/>
<evidence type="ECO:0000313" key="10">
    <source>
        <dbReference type="Proteomes" id="UP000235682"/>
    </source>
</evidence>
<dbReference type="InterPro" id="IPR036867">
    <property type="entry name" value="R3H_dom_sf"/>
</dbReference>
<dbReference type="Pfam" id="PF13083">
    <property type="entry name" value="KH_KhpA-B"/>
    <property type="match status" value="1"/>
</dbReference>
<dbReference type="RefSeq" id="WP_102227491.1">
    <property type="nucleotide sequence ID" value="NZ_PNFY01000006.1"/>
</dbReference>
<dbReference type="InterPro" id="IPR034079">
    <property type="entry name" value="R3H_KhpB"/>
</dbReference>
<evidence type="ECO:0000256" key="3">
    <source>
        <dbReference type="ARBA" id="ARBA00022960"/>
    </source>
</evidence>
<dbReference type="InterPro" id="IPR032782">
    <property type="entry name" value="KhpB_N"/>
</dbReference>
<comment type="subunit">
    <text evidence="6">Forms a complex with KhpA.</text>
</comment>
<protein>
    <recommendedName>
        <fullName evidence="6">RNA-binding protein KhpB</fullName>
    </recommendedName>
    <alternativeName>
        <fullName evidence="6">RNA-binding protein EloR</fullName>
    </alternativeName>
</protein>
<dbReference type="PANTHER" id="PTHR35800">
    <property type="entry name" value="PROTEIN JAG"/>
    <property type="match status" value="1"/>
</dbReference>
<dbReference type="Pfam" id="PF14804">
    <property type="entry name" value="Jag_N"/>
    <property type="match status" value="1"/>
</dbReference>
<evidence type="ECO:0000259" key="7">
    <source>
        <dbReference type="PROSITE" id="PS50823"/>
    </source>
</evidence>
<feature type="domain" description="KH type-2" evidence="7">
    <location>
        <begin position="144"/>
        <end position="220"/>
    </location>
</feature>
<dbReference type="InterPro" id="IPR001374">
    <property type="entry name" value="R3H_dom"/>
</dbReference>
<comment type="similarity">
    <text evidence="6">Belongs to the KhpB RNA-binding protein family.</text>
</comment>
<keyword evidence="3 6" id="KW-0133">Cell shape</keyword>
<name>A0A2N6SP07_9LACT</name>
<comment type="caution">
    <text evidence="6">Lacks conserved residue(s) required for the propagation of feature annotation.</text>
</comment>
<dbReference type="Proteomes" id="UP000235682">
    <property type="component" value="Unassembled WGS sequence"/>
</dbReference>
<sequence length="288" mass="32364">MIDNVTTVQADSVEEAVEIALSQLNLSRQEVDVHVISEGKKGFLGFGKQPAVVEVSAKDITVSDVDKQVVEEVIETTQPLVEETPKASITVKEIAKEPKNLDESEVVEEVIVEETVGQTSNDATQAMSKEEGSVVKEKDGYEIVKNYLEDILTAYGVEDAKVTYRRKGTEVTFDIETDKPGIVIGRQGKNLNALQVVAQILFHRYEPRRMSIMLNVGDYRERRANVLTKMAQRAARQVQKTKQEVILEPLPAYERKQIHAIISRYDNLSTKSEGKDPNRFLIIQYKEA</sequence>
<dbReference type="InterPro" id="IPR015946">
    <property type="entry name" value="KH_dom-like_a/b"/>
</dbReference>
<dbReference type="Gene3D" id="3.30.1370.50">
    <property type="entry name" value="R3H-like domain"/>
    <property type="match status" value="1"/>
</dbReference>
<evidence type="ECO:0000256" key="6">
    <source>
        <dbReference type="HAMAP-Rule" id="MF_00867"/>
    </source>
</evidence>
<keyword evidence="4 6" id="KW-0143">Chaperone</keyword>
<keyword evidence="1 6" id="KW-0963">Cytoplasm</keyword>
<dbReference type="GO" id="GO:0009252">
    <property type="term" value="P:peptidoglycan biosynthetic process"/>
    <property type="evidence" value="ECO:0007669"/>
    <property type="project" value="UniProtKB-UniRule"/>
</dbReference>
<keyword evidence="5 6" id="KW-0961">Cell wall biogenesis/degradation</keyword>
<dbReference type="PANTHER" id="PTHR35800:SF1">
    <property type="entry name" value="RNA-BINDING PROTEIN KHPB"/>
    <property type="match status" value="1"/>
</dbReference>
<dbReference type="NCBIfam" id="NF041568">
    <property type="entry name" value="Jag_EloR"/>
    <property type="match status" value="1"/>
</dbReference>
<dbReference type="SMART" id="SM01245">
    <property type="entry name" value="Jag_N"/>
    <property type="match status" value="1"/>
</dbReference>
<keyword evidence="2 6" id="KW-0694">RNA-binding</keyword>
<comment type="function">
    <text evidence="6">A probable RNA chaperone. Forms a complex with KhpA which binds to cellular RNA and controls its expression. Plays a role in peptidoglycan (PG) homeostasis and cell length regulation.</text>
</comment>
<evidence type="ECO:0000259" key="8">
    <source>
        <dbReference type="PROSITE" id="PS51061"/>
    </source>
</evidence>
<comment type="caution">
    <text evidence="9">The sequence shown here is derived from an EMBL/GenBank/DDBJ whole genome shotgun (WGS) entry which is preliminary data.</text>
</comment>
<dbReference type="CDD" id="cd02644">
    <property type="entry name" value="R3H_jag"/>
    <property type="match status" value="1"/>
</dbReference>
<dbReference type="GO" id="GO:0003723">
    <property type="term" value="F:RNA binding"/>
    <property type="evidence" value="ECO:0007669"/>
    <property type="project" value="UniProtKB-UniRule"/>
</dbReference>
<comment type="subcellular location">
    <subcellularLocation>
        <location evidence="6">Cytoplasm</location>
    </subcellularLocation>
</comment>
<dbReference type="STRING" id="84521.SAMN04487994_10765"/>
<evidence type="ECO:0000256" key="1">
    <source>
        <dbReference type="ARBA" id="ARBA00022490"/>
    </source>
</evidence>
<gene>
    <name evidence="6" type="primary">khpB</name>
    <name evidence="6" type="synonym">eloR</name>
    <name evidence="9" type="ORF">CJ205_02400</name>
</gene>
<dbReference type="Gene3D" id="3.30.300.20">
    <property type="match status" value="1"/>
</dbReference>
<dbReference type="InterPro" id="IPR039247">
    <property type="entry name" value="KhpB"/>
</dbReference>
<comment type="domain">
    <text evidence="6">Has an N-terminal Jag-N domain and 2 RNA-binding domains (KH and R3H).</text>
</comment>
<dbReference type="InterPro" id="IPR038247">
    <property type="entry name" value="Jag_N_dom_sf"/>
</dbReference>
<accession>A0A2N6SP07</accession>
<dbReference type="GO" id="GO:0008360">
    <property type="term" value="P:regulation of cell shape"/>
    <property type="evidence" value="ECO:0007669"/>
    <property type="project" value="UniProtKB-KW"/>
</dbReference>
<proteinExistence type="inferred from homology"/>
<dbReference type="CDD" id="cd02414">
    <property type="entry name" value="KH-II_Jag"/>
    <property type="match status" value="1"/>
</dbReference>
<dbReference type="PROSITE" id="PS51061">
    <property type="entry name" value="R3H"/>
    <property type="match status" value="1"/>
</dbReference>
<dbReference type="SUPFAM" id="SSF54814">
    <property type="entry name" value="Prokaryotic type KH domain (KH-domain type II)"/>
    <property type="match status" value="1"/>
</dbReference>
<dbReference type="HAMAP" id="MF_00867">
    <property type="entry name" value="KhpB"/>
    <property type="match status" value="1"/>
</dbReference>
<dbReference type="EMBL" id="PNHE01000006">
    <property type="protein sequence ID" value="PMC58789.1"/>
    <property type="molecule type" value="Genomic_DNA"/>
</dbReference>
<keyword evidence="10" id="KW-1185">Reference proteome</keyword>
<dbReference type="GO" id="GO:0071555">
    <property type="term" value="P:cell wall organization"/>
    <property type="evidence" value="ECO:0007669"/>
    <property type="project" value="UniProtKB-KW"/>
</dbReference>
<organism evidence="9 10">
    <name type="scientific">Dolosicoccus paucivorans</name>
    <dbReference type="NCBI Taxonomy" id="84521"/>
    <lineage>
        <taxon>Bacteria</taxon>
        <taxon>Bacillati</taxon>
        <taxon>Bacillota</taxon>
        <taxon>Bacilli</taxon>
        <taxon>Lactobacillales</taxon>
        <taxon>Aerococcaceae</taxon>
        <taxon>Dolosicoccus</taxon>
    </lineage>
</organism>
<evidence type="ECO:0000313" key="9">
    <source>
        <dbReference type="EMBL" id="PMC58789.1"/>
    </source>
</evidence>
<dbReference type="PROSITE" id="PS50823">
    <property type="entry name" value="KH_TYPE_2"/>
    <property type="match status" value="1"/>
</dbReference>
<dbReference type="AlphaFoldDB" id="A0A2N6SP07"/>
<dbReference type="SMART" id="SM00393">
    <property type="entry name" value="R3H"/>
    <property type="match status" value="1"/>
</dbReference>
<feature type="domain" description="R3H" evidence="8">
    <location>
        <begin position="221"/>
        <end position="287"/>
    </location>
</feature>
<dbReference type="GO" id="GO:0005737">
    <property type="term" value="C:cytoplasm"/>
    <property type="evidence" value="ECO:0007669"/>
    <property type="project" value="UniProtKB-SubCell"/>
</dbReference>